<comment type="subunit">
    <text evidence="5">Homodimer. Within each dimer, one monomer is responsible for RNA recognition and catalysis, while the other monomer binds to the replacement base PreQ1.</text>
</comment>
<dbReference type="GO" id="GO:0008479">
    <property type="term" value="F:tRNA-guanosine(34) queuine transglycosylase activity"/>
    <property type="evidence" value="ECO:0007669"/>
    <property type="project" value="UniProtKB-UniRule"/>
</dbReference>
<evidence type="ECO:0000256" key="1">
    <source>
        <dbReference type="ARBA" id="ARBA00022676"/>
    </source>
</evidence>
<comment type="similarity">
    <text evidence="5">Belongs to the queuine tRNA-ribosyltransferase family.</text>
</comment>
<dbReference type="NCBIfam" id="TIGR00449">
    <property type="entry name" value="tgt_general"/>
    <property type="match status" value="1"/>
</dbReference>
<organism evidence="7">
    <name type="scientific">uncultured Chloroflexia bacterium</name>
    <dbReference type="NCBI Taxonomy" id="1672391"/>
    <lineage>
        <taxon>Bacteria</taxon>
        <taxon>Bacillati</taxon>
        <taxon>Chloroflexota</taxon>
        <taxon>Chloroflexia</taxon>
        <taxon>environmental samples</taxon>
    </lineage>
</organism>
<accession>A0A6J4I5D9</accession>
<dbReference type="NCBIfam" id="TIGR00430">
    <property type="entry name" value="Q_tRNA_tgt"/>
    <property type="match status" value="1"/>
</dbReference>
<keyword evidence="5" id="KW-0862">Zinc</keyword>
<dbReference type="GO" id="GO:0005829">
    <property type="term" value="C:cytosol"/>
    <property type="evidence" value="ECO:0007669"/>
    <property type="project" value="TreeGrafter"/>
</dbReference>
<feature type="binding site" evidence="5">
    <location>
        <position position="302"/>
    </location>
    <ligand>
        <name>Zn(2+)</name>
        <dbReference type="ChEBI" id="CHEBI:29105"/>
    </ligand>
</feature>
<keyword evidence="1 5" id="KW-0328">Glycosyltransferase</keyword>
<dbReference type="GO" id="GO:0008616">
    <property type="term" value="P:tRNA queuosine(34) biosynthetic process"/>
    <property type="evidence" value="ECO:0007669"/>
    <property type="project" value="UniProtKB-UniRule"/>
</dbReference>
<feature type="binding site" evidence="5">
    <location>
        <position position="276"/>
    </location>
    <ligand>
        <name>Zn(2+)</name>
        <dbReference type="ChEBI" id="CHEBI:29105"/>
    </ligand>
</feature>
<dbReference type="InterPro" id="IPR050076">
    <property type="entry name" value="ArchSynthase1/Queuine_TRR"/>
</dbReference>
<dbReference type="SUPFAM" id="SSF51713">
    <property type="entry name" value="tRNA-guanine transglycosylase"/>
    <property type="match status" value="1"/>
</dbReference>
<dbReference type="EC" id="2.4.2.29" evidence="5"/>
<dbReference type="InterPro" id="IPR004803">
    <property type="entry name" value="TGT"/>
</dbReference>
<feature type="active site" description="Nucleophile" evidence="5">
    <location>
        <position position="233"/>
    </location>
</feature>
<feature type="active site" description="Proton acceptor" evidence="5">
    <location>
        <position position="60"/>
    </location>
</feature>
<evidence type="ECO:0000313" key="7">
    <source>
        <dbReference type="EMBL" id="CAA9241608.1"/>
    </source>
</evidence>
<dbReference type="PANTHER" id="PTHR46499:SF1">
    <property type="entry name" value="QUEUINE TRNA-RIBOSYLTRANSFERASE"/>
    <property type="match status" value="1"/>
</dbReference>
<dbReference type="HAMAP" id="MF_00168">
    <property type="entry name" value="Q_tRNA_Tgt"/>
    <property type="match status" value="1"/>
</dbReference>
<comment type="function">
    <text evidence="5">Catalyzes the base-exchange of a guanine (G) residue with the queuine precursor 7-aminomethyl-7-deazaguanine (PreQ1) at position 34 (anticodon wobble position) in tRNAs with GU(N) anticodons (tRNA-Asp, -Asn, -His and -Tyr). Catalysis occurs through a double-displacement mechanism. The nucleophile active site attacks the C1' of nucleotide 34 to detach the guanine base from the RNA, forming a covalent enzyme-RNA intermediate. The proton acceptor active site deprotonates the incoming PreQ1, allowing a nucleophilic attack on the C1' of the ribose to form the product. After dissociation, two additional enzymatic reactions on the tRNA convert PreQ1 to queuine (Q), resulting in the hypermodified nucleoside queuosine (7-(((4,5-cis-dihydroxy-2-cyclopenten-1-yl)amino)methyl)-7-deazaguanosine).</text>
</comment>
<comment type="cofactor">
    <cofactor evidence="5">
        <name>Zn(2+)</name>
        <dbReference type="ChEBI" id="CHEBI:29105"/>
    </cofactor>
    <text evidence="5">Binds 1 zinc ion per subunit.</text>
</comment>
<protein>
    <recommendedName>
        <fullName evidence="5">Queuine tRNA-ribosyltransferase</fullName>
        <ecNumber evidence="5">2.4.2.29</ecNumber>
    </recommendedName>
    <alternativeName>
        <fullName evidence="5">Guanine insertion enzyme</fullName>
    </alternativeName>
    <alternativeName>
        <fullName evidence="5">tRNA-guanine transglycosylase</fullName>
    </alternativeName>
</protein>
<dbReference type="Gene3D" id="3.20.20.105">
    <property type="entry name" value="Queuine tRNA-ribosyltransferase-like"/>
    <property type="match status" value="1"/>
</dbReference>
<name>A0A6J4I5D9_9CHLR</name>
<keyword evidence="2 5" id="KW-0808">Transferase</keyword>
<comment type="catalytic activity">
    <reaction evidence="5">
        <text>7-aminomethyl-7-carbaguanine + guanosine(34) in tRNA = 7-aminomethyl-7-carbaguanosine(34) in tRNA + guanine</text>
        <dbReference type="Rhea" id="RHEA:24104"/>
        <dbReference type="Rhea" id="RHEA-COMP:10341"/>
        <dbReference type="Rhea" id="RHEA-COMP:10342"/>
        <dbReference type="ChEBI" id="CHEBI:16235"/>
        <dbReference type="ChEBI" id="CHEBI:58703"/>
        <dbReference type="ChEBI" id="CHEBI:74269"/>
        <dbReference type="ChEBI" id="CHEBI:82833"/>
        <dbReference type="EC" id="2.4.2.29"/>
    </reaction>
</comment>
<evidence type="ECO:0000256" key="2">
    <source>
        <dbReference type="ARBA" id="ARBA00022679"/>
    </source>
</evidence>
<feature type="domain" description="tRNA-guanine(15) transglycosylase-like" evidence="6">
    <location>
        <begin position="1"/>
        <end position="334"/>
    </location>
</feature>
<feature type="binding site" evidence="5">
    <location>
        <position position="114"/>
    </location>
    <ligand>
        <name>substrate</name>
    </ligand>
</feature>
<evidence type="ECO:0000256" key="4">
    <source>
        <dbReference type="ARBA" id="ARBA00022785"/>
    </source>
</evidence>
<feature type="region of interest" description="RNA binding" evidence="5">
    <location>
        <begin position="214"/>
        <end position="220"/>
    </location>
</feature>
<dbReference type="InterPro" id="IPR036511">
    <property type="entry name" value="TGT-like_sf"/>
</dbReference>
<comment type="pathway">
    <text evidence="5">tRNA modification; tRNA-queuosine biosynthesis.</text>
</comment>
<dbReference type="EMBL" id="CADCTK010000344">
    <property type="protein sequence ID" value="CAA9241608.1"/>
    <property type="molecule type" value="Genomic_DNA"/>
</dbReference>
<feature type="binding site" evidence="5">
    <location>
        <position position="271"/>
    </location>
    <ligand>
        <name>Zn(2+)</name>
        <dbReference type="ChEBI" id="CHEBI:29105"/>
    </ligand>
</feature>
<dbReference type="GO" id="GO:0046872">
    <property type="term" value="F:metal ion binding"/>
    <property type="evidence" value="ECO:0007669"/>
    <property type="project" value="UniProtKB-KW"/>
</dbReference>
<proteinExistence type="inferred from homology"/>
<feature type="binding site" evidence="5">
    <location>
        <position position="156"/>
    </location>
    <ligand>
        <name>substrate</name>
    </ligand>
</feature>
<keyword evidence="3 5" id="KW-0819">tRNA processing</keyword>
<feature type="binding site" evidence="5">
    <location>
        <position position="183"/>
    </location>
    <ligand>
        <name>substrate</name>
    </ligand>
</feature>
<dbReference type="PANTHER" id="PTHR46499">
    <property type="entry name" value="QUEUINE TRNA-RIBOSYLTRANSFERASE"/>
    <property type="match status" value="1"/>
</dbReference>
<reference evidence="7" key="1">
    <citation type="submission" date="2020-02" db="EMBL/GenBank/DDBJ databases">
        <authorList>
            <person name="Meier V. D."/>
        </authorList>
    </citation>
    <scope>NUCLEOTIDE SEQUENCE</scope>
    <source>
        <strain evidence="7">AVDCRST_MAG26</strain>
    </source>
</reference>
<dbReference type="UniPathway" id="UPA00392"/>
<evidence type="ECO:0000259" key="6">
    <source>
        <dbReference type="Pfam" id="PF01702"/>
    </source>
</evidence>
<feature type="binding site" evidence="5">
    <location>
        <begin position="60"/>
        <end position="64"/>
    </location>
    <ligand>
        <name>substrate</name>
    </ligand>
</feature>
<sequence length="361" mass="40471">MPVGTQAAVKTLASAEVAELGAEIILGNTYHLFLRPGDHLLERFGGLHRFMNWRRPILTDSGGFQVWSLHDKRTIDDDGVTFRSHLDGSTHRFTPERVMEIQARIGADIVMAFDECSAYGATKAYAETAMERTHRWLERCITAHNGTSQALFGIVQGNVFPDLREQSAAFVAAQPVSGFGIGGLSVGEPKTEMYGILATTTAALPTDRPRYLMGVGSPEDLIECIERGVDMFDCVLPTRLGRHGAVWTPTGRINLLNARWSEDDQPIEQGCDCPACRHYSRAYLRHLFRAEEALGPRLASLHNVRFLIRLTQQARKAILEDRFASFRDDFLRTFAVVPESVRAAQREKYGRRRERETTVHA</sequence>
<keyword evidence="5" id="KW-0479">Metal-binding</keyword>
<evidence type="ECO:0000256" key="5">
    <source>
        <dbReference type="HAMAP-Rule" id="MF_00168"/>
    </source>
</evidence>
<evidence type="ECO:0000256" key="3">
    <source>
        <dbReference type="ARBA" id="ARBA00022694"/>
    </source>
</evidence>
<feature type="region of interest" description="RNA binding; important for wobble base 34 recognition" evidence="5">
    <location>
        <begin position="238"/>
        <end position="242"/>
    </location>
</feature>
<gene>
    <name evidence="5" type="primary">tgt</name>
    <name evidence="7" type="ORF">AVDCRST_MAG26-1465</name>
</gene>
<keyword evidence="4 5" id="KW-0671">Queuosine biosynthesis</keyword>
<dbReference type="InterPro" id="IPR002616">
    <property type="entry name" value="tRNA_ribo_trans-like"/>
</dbReference>
<dbReference type="AlphaFoldDB" id="A0A6J4I5D9"/>
<dbReference type="Pfam" id="PF01702">
    <property type="entry name" value="TGT"/>
    <property type="match status" value="1"/>
</dbReference>
<feature type="binding site" evidence="5">
    <location>
        <position position="273"/>
    </location>
    <ligand>
        <name>Zn(2+)</name>
        <dbReference type="ChEBI" id="CHEBI:29105"/>
    </ligand>
</feature>